<organism evidence="2 3">
    <name type="scientific">Paenibacillus sepulcri</name>
    <dbReference type="NCBI Taxonomy" id="359917"/>
    <lineage>
        <taxon>Bacteria</taxon>
        <taxon>Bacillati</taxon>
        <taxon>Bacillota</taxon>
        <taxon>Bacilli</taxon>
        <taxon>Bacillales</taxon>
        <taxon>Paenibacillaceae</taxon>
        <taxon>Paenibacillus</taxon>
    </lineage>
</organism>
<keyword evidence="3" id="KW-1185">Reference proteome</keyword>
<feature type="transmembrane region" description="Helical" evidence="1">
    <location>
        <begin position="20"/>
        <end position="39"/>
    </location>
</feature>
<sequence length="118" mass="13278">MLQKIRVMGLESKYSTMSFISVTGVIILHLIHWFLAPLVMGATAGMNLQHRDMAGKGSVIMDVLLFVMFLVNLTSMYFACRQLALAWRKRAKLTRHTYMCSAVSVIVLAIGVYTMFSL</sequence>
<keyword evidence="1" id="KW-1133">Transmembrane helix</keyword>
<evidence type="ECO:0000313" key="3">
    <source>
        <dbReference type="Proteomes" id="UP001519887"/>
    </source>
</evidence>
<dbReference type="Proteomes" id="UP001519887">
    <property type="component" value="Unassembled WGS sequence"/>
</dbReference>
<evidence type="ECO:0000313" key="2">
    <source>
        <dbReference type="EMBL" id="MBW7454041.1"/>
    </source>
</evidence>
<dbReference type="RefSeq" id="WP_210037495.1">
    <property type="nucleotide sequence ID" value="NZ_JBHLVU010000004.1"/>
</dbReference>
<accession>A0ABS7BZF8</accession>
<comment type="caution">
    <text evidence="2">The sequence shown here is derived from an EMBL/GenBank/DDBJ whole genome shotgun (WGS) entry which is preliminary data.</text>
</comment>
<name>A0ABS7BZF8_9BACL</name>
<protein>
    <submittedName>
        <fullName evidence="2">Uncharacterized protein</fullName>
    </submittedName>
</protein>
<gene>
    <name evidence="2" type="ORF">K0U00_08325</name>
</gene>
<evidence type="ECO:0000256" key="1">
    <source>
        <dbReference type="SAM" id="Phobius"/>
    </source>
</evidence>
<keyword evidence="1" id="KW-0472">Membrane</keyword>
<reference evidence="2 3" key="1">
    <citation type="submission" date="2021-07" db="EMBL/GenBank/DDBJ databases">
        <title>Paenibacillus radiodurans sp. nov., isolated from the southeastern edge of Tengger Desert.</title>
        <authorList>
            <person name="Zhang G."/>
        </authorList>
    </citation>
    <scope>NUCLEOTIDE SEQUENCE [LARGE SCALE GENOMIC DNA]</scope>
    <source>
        <strain evidence="2 3">CCM 7311</strain>
    </source>
</reference>
<feature type="transmembrane region" description="Helical" evidence="1">
    <location>
        <begin position="59"/>
        <end position="78"/>
    </location>
</feature>
<keyword evidence="1" id="KW-0812">Transmembrane</keyword>
<proteinExistence type="predicted"/>
<feature type="transmembrane region" description="Helical" evidence="1">
    <location>
        <begin position="98"/>
        <end position="116"/>
    </location>
</feature>
<dbReference type="EMBL" id="JAHZIK010000147">
    <property type="protein sequence ID" value="MBW7454041.1"/>
    <property type="molecule type" value="Genomic_DNA"/>
</dbReference>